<dbReference type="InterPro" id="IPR036778">
    <property type="entry name" value="OHCU_decarboxylase_sf"/>
</dbReference>
<reference evidence="1 2" key="1">
    <citation type="submission" date="2016-06" db="EMBL/GenBank/DDBJ databases">
        <title>Complete genome sequence of a saline-alkali tolerant type strain Dietzia timorensis ID05-A0528T.</title>
        <authorList>
            <person name="Wu X."/>
        </authorList>
    </citation>
    <scope>NUCLEOTIDE SEQUENCE [LARGE SCALE GENOMIC DNA]</scope>
    <source>
        <strain evidence="1 2">ID05-A0528</strain>
    </source>
</reference>
<dbReference type="Proteomes" id="UP000186104">
    <property type="component" value="Chromosome"/>
</dbReference>
<dbReference type="AlphaFoldDB" id="A0A173LMB0"/>
<evidence type="ECO:0000313" key="1">
    <source>
        <dbReference type="EMBL" id="ANI91710.1"/>
    </source>
</evidence>
<organism evidence="1 2">
    <name type="scientific">Dietzia timorensis</name>
    <dbReference type="NCBI Taxonomy" id="499555"/>
    <lineage>
        <taxon>Bacteria</taxon>
        <taxon>Bacillati</taxon>
        <taxon>Actinomycetota</taxon>
        <taxon>Actinomycetes</taxon>
        <taxon>Mycobacteriales</taxon>
        <taxon>Dietziaceae</taxon>
        <taxon>Dietzia</taxon>
    </lineage>
</organism>
<dbReference type="STRING" id="499555.BJL86_0917"/>
<sequence length="111" mass="11575">MNTGPDANSCAVPTAGQGALAGSCIREITPELRALSGSARWATAMVARRPFFGDADLLRSSEHVLASLTDDELVEAAGNLDIGATTVAEIREELAKKTTQGLRELHAQGAI</sequence>
<gene>
    <name evidence="1" type="ORF">BJL86_0917</name>
</gene>
<proteinExistence type="predicted"/>
<dbReference type="RefSeq" id="WP_156515292.1">
    <property type="nucleotide sequence ID" value="NZ_CP015961.1"/>
</dbReference>
<name>A0A173LMB0_9ACTN</name>
<dbReference type="KEGG" id="dtm:BJL86_0917"/>
<accession>A0A173LMB0</accession>
<dbReference type="EMBL" id="CP015961">
    <property type="protein sequence ID" value="ANI91710.1"/>
    <property type="molecule type" value="Genomic_DNA"/>
</dbReference>
<keyword evidence="2" id="KW-1185">Reference proteome</keyword>
<protein>
    <submittedName>
        <fullName evidence="1">Uncharacterized protein</fullName>
    </submittedName>
</protein>
<dbReference type="Gene3D" id="1.10.3330.10">
    <property type="entry name" value="Oxo-4-hydroxy-4-carboxy-5-ureidoimidazoline decarboxylase"/>
    <property type="match status" value="1"/>
</dbReference>
<evidence type="ECO:0000313" key="2">
    <source>
        <dbReference type="Proteomes" id="UP000186104"/>
    </source>
</evidence>